<sequence length="186" mass="20307">MPTMQTKILEAIEQTATAAGLDCVNNSDYANTGHLLVQSGFATLIDVDYAFMPTCARIRLTGPLVERFDAKDYGALRIRNAIVYHALTYATDTDRLYALQRLITDALRAAVADRPRTFAVFVGGHKVASFLADELSADSVSVAIEREDGHLLVGVEVDAQSATVGHWPDGEQWSEIRRLAPVKKTA</sequence>
<reference evidence="1" key="1">
    <citation type="submission" date="2021-01" db="EMBL/GenBank/DDBJ databases">
        <title>Whole genome shotgun sequence of Planobispora rosea NBRC 15558.</title>
        <authorList>
            <person name="Komaki H."/>
            <person name="Tamura T."/>
        </authorList>
    </citation>
    <scope>NUCLEOTIDE SEQUENCE</scope>
    <source>
        <strain evidence="1">NBRC 15558</strain>
    </source>
</reference>
<name>A0A8J3WF45_PLARO</name>
<protein>
    <submittedName>
        <fullName evidence="1">Uncharacterized protein</fullName>
    </submittedName>
</protein>
<dbReference type="Proteomes" id="UP000655044">
    <property type="component" value="Unassembled WGS sequence"/>
</dbReference>
<dbReference type="RefSeq" id="WP_189243062.1">
    <property type="nucleotide sequence ID" value="NZ_BMQP01000026.1"/>
</dbReference>
<accession>A0A8J3WF45</accession>
<organism evidence="1 2">
    <name type="scientific">Planobispora rosea</name>
    <dbReference type="NCBI Taxonomy" id="35762"/>
    <lineage>
        <taxon>Bacteria</taxon>
        <taxon>Bacillati</taxon>
        <taxon>Actinomycetota</taxon>
        <taxon>Actinomycetes</taxon>
        <taxon>Streptosporangiales</taxon>
        <taxon>Streptosporangiaceae</taxon>
        <taxon>Planobispora</taxon>
    </lineage>
</organism>
<evidence type="ECO:0000313" key="2">
    <source>
        <dbReference type="Proteomes" id="UP000655044"/>
    </source>
</evidence>
<gene>
    <name evidence="1" type="ORF">Pro02_49000</name>
</gene>
<dbReference type="EMBL" id="BOOI01000046">
    <property type="protein sequence ID" value="GIH86492.1"/>
    <property type="molecule type" value="Genomic_DNA"/>
</dbReference>
<evidence type="ECO:0000313" key="1">
    <source>
        <dbReference type="EMBL" id="GIH86492.1"/>
    </source>
</evidence>
<comment type="caution">
    <text evidence="1">The sequence shown here is derived from an EMBL/GenBank/DDBJ whole genome shotgun (WGS) entry which is preliminary data.</text>
</comment>
<keyword evidence="2" id="KW-1185">Reference proteome</keyword>
<proteinExistence type="predicted"/>
<dbReference type="AlphaFoldDB" id="A0A8J3WF45"/>